<dbReference type="InParanoid" id="A0A5F8H878"/>
<accession>A0A5F8H878</accession>
<keyword evidence="14" id="KW-1185">Reference proteome</keyword>
<evidence type="ECO:0000313" key="14">
    <source>
        <dbReference type="Proteomes" id="UP000002280"/>
    </source>
</evidence>
<dbReference type="UniPathway" id="UPA00705"/>
<reference evidence="13" key="2">
    <citation type="submission" date="2025-08" db="UniProtKB">
        <authorList>
            <consortium name="Ensembl"/>
        </authorList>
    </citation>
    <scope>IDENTIFICATION</scope>
</reference>
<keyword evidence="7 12" id="KW-1133">Transmembrane helix</keyword>
<dbReference type="SUPFAM" id="SSF81423">
    <property type="entry name" value="Mitochondrial cytochrome c oxidase subunit VIIb"/>
    <property type="match status" value="1"/>
</dbReference>
<evidence type="ECO:0000256" key="4">
    <source>
        <dbReference type="ARBA" id="ARBA00022692"/>
    </source>
</evidence>
<reference evidence="13 14" key="1">
    <citation type="journal article" date="2007" name="Nature">
        <title>Genome of the marsupial Monodelphis domestica reveals innovation in non-coding sequences.</title>
        <authorList>
            <person name="Mikkelsen T.S."/>
            <person name="Wakefield M.J."/>
            <person name="Aken B."/>
            <person name="Amemiya C.T."/>
            <person name="Chang J.L."/>
            <person name="Duke S."/>
            <person name="Garber M."/>
            <person name="Gentles A.J."/>
            <person name="Goodstadt L."/>
            <person name="Heger A."/>
            <person name="Jurka J."/>
            <person name="Kamal M."/>
            <person name="Mauceli E."/>
            <person name="Searle S.M."/>
            <person name="Sharpe T."/>
            <person name="Baker M.L."/>
            <person name="Batzer M.A."/>
            <person name="Benos P.V."/>
            <person name="Belov K."/>
            <person name="Clamp M."/>
            <person name="Cook A."/>
            <person name="Cuff J."/>
            <person name="Das R."/>
            <person name="Davidow L."/>
            <person name="Deakin J.E."/>
            <person name="Fazzari M.J."/>
            <person name="Glass J.L."/>
            <person name="Grabherr M."/>
            <person name="Greally J.M."/>
            <person name="Gu W."/>
            <person name="Hore T.A."/>
            <person name="Huttley G.A."/>
            <person name="Kleber M."/>
            <person name="Jirtle R.L."/>
            <person name="Koina E."/>
            <person name="Lee J.T."/>
            <person name="Mahony S."/>
            <person name="Marra M.A."/>
            <person name="Miller R.D."/>
            <person name="Nicholls R.D."/>
            <person name="Oda M."/>
            <person name="Papenfuss A.T."/>
            <person name="Parra Z.E."/>
            <person name="Pollock D.D."/>
            <person name="Ray D.A."/>
            <person name="Schein J.E."/>
            <person name="Speed T.P."/>
            <person name="Thompson K."/>
            <person name="VandeBerg J.L."/>
            <person name="Wade C.M."/>
            <person name="Walker J.A."/>
            <person name="Waters P.D."/>
            <person name="Webber C."/>
            <person name="Weidman J.R."/>
            <person name="Xie X."/>
            <person name="Zody M.C."/>
            <person name="Baldwin J."/>
            <person name="Abdouelleil A."/>
            <person name="Abdulkadir J."/>
            <person name="Abebe A."/>
            <person name="Abera B."/>
            <person name="Abreu J."/>
            <person name="Acer S.C."/>
            <person name="Aftuck L."/>
            <person name="Alexander A."/>
            <person name="An P."/>
            <person name="Anderson E."/>
            <person name="Anderson S."/>
            <person name="Arachi H."/>
            <person name="Azer M."/>
            <person name="Bachantsang P."/>
            <person name="Barry A."/>
            <person name="Bayul T."/>
            <person name="Berlin A."/>
            <person name="Bessette D."/>
            <person name="Bloom T."/>
            <person name="Bloom T."/>
            <person name="Boguslavskiy L."/>
            <person name="Bonnet C."/>
            <person name="Boukhgalter B."/>
            <person name="Bourzgui I."/>
            <person name="Brown A."/>
            <person name="Cahill P."/>
            <person name="Channer S."/>
            <person name="Cheshatsang Y."/>
            <person name="Chuda L."/>
            <person name="Citroen M."/>
            <person name="Collymore A."/>
            <person name="Cooke P."/>
            <person name="Costello M."/>
            <person name="D'Aco K."/>
            <person name="Daza R."/>
            <person name="De Haan G."/>
            <person name="DeGray S."/>
            <person name="DeMaso C."/>
            <person name="Dhargay N."/>
            <person name="Dooley K."/>
            <person name="Dooley E."/>
            <person name="Doricent M."/>
            <person name="Dorje P."/>
            <person name="Dorjee K."/>
            <person name="Dupes A."/>
            <person name="Elong R."/>
            <person name="Falk J."/>
            <person name="Farina A."/>
            <person name="Faro S."/>
            <person name="Ferguson D."/>
            <person name="Fisher S."/>
            <person name="Foley C.D."/>
            <person name="Franke A."/>
            <person name="Friedrich D."/>
            <person name="Gadbois L."/>
            <person name="Gearin G."/>
            <person name="Gearin C.R."/>
            <person name="Giannoukos G."/>
            <person name="Goode T."/>
            <person name="Graham J."/>
            <person name="Grandbois E."/>
            <person name="Grewal S."/>
            <person name="Gyaltsen K."/>
            <person name="Hafez N."/>
            <person name="Hagos B."/>
            <person name="Hall J."/>
            <person name="Henson C."/>
            <person name="Hollinger A."/>
            <person name="Honan T."/>
            <person name="Huard M.D."/>
            <person name="Hughes L."/>
            <person name="Hurhula B."/>
            <person name="Husby M.E."/>
            <person name="Kamat A."/>
            <person name="Kanga B."/>
            <person name="Kashin S."/>
            <person name="Khazanovich D."/>
            <person name="Kisner P."/>
            <person name="Lance K."/>
            <person name="Lara M."/>
            <person name="Lee W."/>
            <person name="Lennon N."/>
            <person name="Letendre F."/>
            <person name="LeVine R."/>
            <person name="Lipovsky A."/>
            <person name="Liu X."/>
            <person name="Liu J."/>
            <person name="Liu S."/>
            <person name="Lokyitsang T."/>
            <person name="Lokyitsang Y."/>
            <person name="Lubonja R."/>
            <person name="Lui A."/>
            <person name="MacDonald P."/>
            <person name="Magnisalis V."/>
            <person name="Maru K."/>
            <person name="Matthews C."/>
            <person name="McCusker W."/>
            <person name="McDonough S."/>
            <person name="Mehta T."/>
            <person name="Meldrim J."/>
            <person name="Meneus L."/>
            <person name="Mihai O."/>
            <person name="Mihalev A."/>
            <person name="Mihova T."/>
            <person name="Mittelman R."/>
            <person name="Mlenga V."/>
            <person name="Montmayeur A."/>
            <person name="Mulrain L."/>
            <person name="Navidi A."/>
            <person name="Naylor J."/>
            <person name="Negash T."/>
            <person name="Nguyen T."/>
            <person name="Nguyen N."/>
            <person name="Nicol R."/>
            <person name="Norbu C."/>
            <person name="Norbu N."/>
            <person name="Novod N."/>
            <person name="O'Neill B."/>
            <person name="Osman S."/>
            <person name="Markiewicz E."/>
            <person name="Oyono O.L."/>
            <person name="Patti C."/>
            <person name="Phunkhang P."/>
            <person name="Pierre F."/>
            <person name="Priest M."/>
            <person name="Raghuraman S."/>
            <person name="Rege F."/>
            <person name="Reyes R."/>
            <person name="Rise C."/>
            <person name="Rogov P."/>
            <person name="Ross K."/>
            <person name="Ryan E."/>
            <person name="Settipalli S."/>
            <person name="Shea T."/>
            <person name="Sherpa N."/>
            <person name="Shi L."/>
            <person name="Shih D."/>
            <person name="Sparrow T."/>
            <person name="Spaulding J."/>
            <person name="Stalker J."/>
            <person name="Stange-Thomann N."/>
            <person name="Stavropoulos S."/>
            <person name="Stone C."/>
            <person name="Strader C."/>
            <person name="Tesfaye S."/>
            <person name="Thomson T."/>
            <person name="Thoulutsang Y."/>
            <person name="Thoulutsang D."/>
            <person name="Topham K."/>
            <person name="Topping I."/>
            <person name="Tsamla T."/>
            <person name="Vassiliev H."/>
            <person name="Vo A."/>
            <person name="Wangchuk T."/>
            <person name="Wangdi T."/>
            <person name="Weiand M."/>
            <person name="Wilkinson J."/>
            <person name="Wilson A."/>
            <person name="Yadav S."/>
            <person name="Young G."/>
            <person name="Yu Q."/>
            <person name="Zembek L."/>
            <person name="Zhong D."/>
            <person name="Zimmer A."/>
            <person name="Zwirko Z."/>
            <person name="Jaffe D.B."/>
            <person name="Alvarez P."/>
            <person name="Brockman W."/>
            <person name="Butler J."/>
            <person name="Chin C."/>
            <person name="Gnerre S."/>
            <person name="MacCallum I."/>
            <person name="Graves J.A."/>
            <person name="Ponting C.P."/>
            <person name="Breen M."/>
            <person name="Samollow P.B."/>
            <person name="Lander E.S."/>
            <person name="Lindblad-Toh K."/>
        </authorList>
    </citation>
    <scope>NUCLEOTIDE SEQUENCE [LARGE SCALE GENOMIC DNA]</scope>
</reference>
<comment type="subcellular location">
    <subcellularLocation>
        <location evidence="1">Mitochondrion inner membrane</location>
        <topology evidence="1">Single-pass membrane protein</topology>
    </subcellularLocation>
</comment>
<dbReference type="Bgee" id="ENSMODG00000048969">
    <property type="expression patterns" value="Expressed in spermatocyte and 21 other cell types or tissues"/>
</dbReference>
<keyword evidence="4 12" id="KW-0812">Transmembrane</keyword>
<dbReference type="InterPro" id="IPR023272">
    <property type="entry name" value="Cyt_c_oxidase_suVIIB_dom_sf"/>
</dbReference>
<feature type="transmembrane region" description="Helical" evidence="12">
    <location>
        <begin position="37"/>
        <end position="56"/>
    </location>
</feature>
<evidence type="ECO:0000313" key="13">
    <source>
        <dbReference type="Ensembl" id="ENSMODP00000056170.1"/>
    </source>
</evidence>
<comment type="similarity">
    <text evidence="3">Belongs to the cytochrome c oxidase VIIb family.</text>
</comment>
<dbReference type="GO" id="GO:0005743">
    <property type="term" value="C:mitochondrial inner membrane"/>
    <property type="evidence" value="ECO:0007669"/>
    <property type="project" value="UniProtKB-SubCell"/>
</dbReference>
<dbReference type="Pfam" id="PF05392">
    <property type="entry name" value="COX7B"/>
    <property type="match status" value="1"/>
</dbReference>
<keyword evidence="8" id="KW-0496">Mitochondrion</keyword>
<dbReference type="OMA" id="HYDLHHY"/>
<evidence type="ECO:0000256" key="12">
    <source>
        <dbReference type="SAM" id="Phobius"/>
    </source>
</evidence>
<dbReference type="GeneTree" id="ENSGT00970000197615"/>
<dbReference type="GO" id="GO:0006123">
    <property type="term" value="P:mitochondrial electron transport, cytochrome c to oxygen"/>
    <property type="evidence" value="ECO:0007669"/>
    <property type="project" value="InterPro"/>
</dbReference>
<dbReference type="Proteomes" id="UP000002280">
    <property type="component" value="Chromosome 4"/>
</dbReference>
<evidence type="ECO:0000256" key="8">
    <source>
        <dbReference type="ARBA" id="ARBA00023128"/>
    </source>
</evidence>
<name>A0A5F8H878_MONDO</name>
<evidence type="ECO:0000256" key="7">
    <source>
        <dbReference type="ARBA" id="ARBA00022989"/>
    </source>
</evidence>
<dbReference type="PANTHER" id="PTHR16716">
    <property type="entry name" value="CYTOCHROME C OXIDASE SUBUNIT 7B, MITOCHONDRIAL"/>
    <property type="match status" value="1"/>
</dbReference>
<protein>
    <recommendedName>
        <fullName evidence="10">Cytochrome c oxidase subunit 7B, mitochondrial</fullName>
    </recommendedName>
    <alternativeName>
        <fullName evidence="11">Cytochrome c oxidase polypeptide VIIb</fullName>
    </alternativeName>
</protein>
<evidence type="ECO:0000256" key="3">
    <source>
        <dbReference type="ARBA" id="ARBA00007351"/>
    </source>
</evidence>
<organism evidence="13 14">
    <name type="scientific">Monodelphis domestica</name>
    <name type="common">Gray short-tailed opossum</name>
    <dbReference type="NCBI Taxonomy" id="13616"/>
    <lineage>
        <taxon>Eukaryota</taxon>
        <taxon>Metazoa</taxon>
        <taxon>Chordata</taxon>
        <taxon>Craniata</taxon>
        <taxon>Vertebrata</taxon>
        <taxon>Euteleostomi</taxon>
        <taxon>Mammalia</taxon>
        <taxon>Metatheria</taxon>
        <taxon>Didelphimorphia</taxon>
        <taxon>Didelphidae</taxon>
        <taxon>Monodelphis</taxon>
    </lineage>
</organism>
<evidence type="ECO:0000256" key="1">
    <source>
        <dbReference type="ARBA" id="ARBA00004434"/>
    </source>
</evidence>
<keyword evidence="5" id="KW-0999">Mitochondrion inner membrane</keyword>
<evidence type="ECO:0000256" key="5">
    <source>
        <dbReference type="ARBA" id="ARBA00022792"/>
    </source>
</evidence>
<reference evidence="13" key="3">
    <citation type="submission" date="2025-09" db="UniProtKB">
        <authorList>
            <consortium name="Ensembl"/>
        </authorList>
    </citation>
    <scope>IDENTIFICATION</scope>
</reference>
<dbReference type="GO" id="GO:0005739">
    <property type="term" value="C:mitochondrion"/>
    <property type="evidence" value="ECO:0000318"/>
    <property type="project" value="GO_Central"/>
</dbReference>
<evidence type="ECO:0000256" key="10">
    <source>
        <dbReference type="ARBA" id="ARBA00040623"/>
    </source>
</evidence>
<dbReference type="PANTHER" id="PTHR16716:SF0">
    <property type="entry name" value="CYTOCHROME C OXIDASE SUBUNIT 7B, MITOCHONDRIAL"/>
    <property type="match status" value="1"/>
</dbReference>
<dbReference type="STRING" id="13616.ENSMODP00000056170"/>
<evidence type="ECO:0000256" key="6">
    <source>
        <dbReference type="ARBA" id="ARBA00022946"/>
    </source>
</evidence>
<keyword evidence="9 12" id="KW-0472">Membrane</keyword>
<keyword evidence="6" id="KW-0809">Transit peptide</keyword>
<evidence type="ECO:0000256" key="2">
    <source>
        <dbReference type="ARBA" id="ARBA00004673"/>
    </source>
</evidence>
<sequence length="80" mass="9340">MFALGRSTRSLVSVRSIQQTVLRQQHKKKKLEFHQQFGLPILLSGAVFVCSSWGYLLCQLELHNYLSPIGRVRPREWKKD</sequence>
<evidence type="ECO:0000256" key="9">
    <source>
        <dbReference type="ARBA" id="ARBA00023136"/>
    </source>
</evidence>
<dbReference type="AlphaFoldDB" id="A0A5F8H878"/>
<dbReference type="InterPro" id="IPR008433">
    <property type="entry name" value="Cyt_c_oxidase_suVIIB"/>
</dbReference>
<evidence type="ECO:0000256" key="11">
    <source>
        <dbReference type="ARBA" id="ARBA00041642"/>
    </source>
</evidence>
<proteinExistence type="inferred from homology"/>
<dbReference type="GO" id="GO:0045277">
    <property type="term" value="C:respiratory chain complex IV"/>
    <property type="evidence" value="ECO:0000318"/>
    <property type="project" value="GO_Central"/>
</dbReference>
<dbReference type="Ensembl" id="ENSMODT00000054649.1">
    <property type="protein sequence ID" value="ENSMODP00000056170.1"/>
    <property type="gene ID" value="ENSMODG00000048969.1"/>
</dbReference>
<dbReference type="Gene3D" id="4.10.51.10">
    <property type="entry name" value="Cytochrome C Oxidase, chain K"/>
    <property type="match status" value="1"/>
</dbReference>
<comment type="pathway">
    <text evidence="2">Energy metabolism; oxidative phosphorylation.</text>
</comment>